<dbReference type="EC" id="1.1.1.35" evidence="4"/>
<gene>
    <name evidence="4" type="ORF">ACG04R_01590</name>
</gene>
<evidence type="ECO:0000313" key="5">
    <source>
        <dbReference type="Proteomes" id="UP001606134"/>
    </source>
</evidence>
<dbReference type="InterPro" id="IPR013328">
    <property type="entry name" value="6PGD_dom2"/>
</dbReference>
<dbReference type="InterPro" id="IPR006176">
    <property type="entry name" value="3-OHacyl-CoA_DH_NAD-bd"/>
</dbReference>
<feature type="domain" description="3-hydroxyacyl-CoA dehydrogenase C-terminal" evidence="2">
    <location>
        <begin position="185"/>
        <end position="281"/>
    </location>
</feature>
<dbReference type="PANTHER" id="PTHR48075">
    <property type="entry name" value="3-HYDROXYACYL-COA DEHYDROGENASE FAMILY PROTEIN"/>
    <property type="match status" value="1"/>
</dbReference>
<dbReference type="Pfam" id="PF00725">
    <property type="entry name" value="3HCDH"/>
    <property type="match status" value="2"/>
</dbReference>
<dbReference type="SUPFAM" id="SSF51735">
    <property type="entry name" value="NAD(P)-binding Rossmann-fold domains"/>
    <property type="match status" value="1"/>
</dbReference>
<dbReference type="InterPro" id="IPR036291">
    <property type="entry name" value="NAD(P)-bd_dom_sf"/>
</dbReference>
<dbReference type="NCBIfam" id="NF006124">
    <property type="entry name" value="PRK08268.1"/>
    <property type="match status" value="1"/>
</dbReference>
<dbReference type="GO" id="GO:0003857">
    <property type="term" value="F:(3S)-3-hydroxyacyl-CoA dehydrogenase (NAD+) activity"/>
    <property type="evidence" value="ECO:0007669"/>
    <property type="project" value="UniProtKB-EC"/>
</dbReference>
<dbReference type="InterPro" id="IPR006108">
    <property type="entry name" value="3HC_DH_C"/>
</dbReference>
<dbReference type="EMBL" id="JBIGIC010000001">
    <property type="protein sequence ID" value="MFG6485342.1"/>
    <property type="molecule type" value="Genomic_DNA"/>
</dbReference>
<dbReference type="Gene3D" id="3.40.50.720">
    <property type="entry name" value="NAD(P)-binding Rossmann-like Domain"/>
    <property type="match status" value="1"/>
</dbReference>
<evidence type="ECO:0000259" key="2">
    <source>
        <dbReference type="Pfam" id="PF00725"/>
    </source>
</evidence>
<evidence type="ECO:0000313" key="4">
    <source>
        <dbReference type="EMBL" id="MFG6485342.1"/>
    </source>
</evidence>
<dbReference type="SUPFAM" id="SSF48179">
    <property type="entry name" value="6-phosphogluconate dehydrogenase C-terminal domain-like"/>
    <property type="match status" value="2"/>
</dbReference>
<feature type="domain" description="3-hydroxyacyl-CoA dehydrogenase C-terminal" evidence="2">
    <location>
        <begin position="393"/>
        <end position="468"/>
    </location>
</feature>
<feature type="domain" description="3-hydroxyacyl-CoA dehydrogenase NAD binding" evidence="3">
    <location>
        <begin position="8"/>
        <end position="181"/>
    </location>
</feature>
<keyword evidence="5" id="KW-1185">Reference proteome</keyword>
<dbReference type="Proteomes" id="UP001606134">
    <property type="component" value="Unassembled WGS sequence"/>
</dbReference>
<keyword evidence="1 4" id="KW-0560">Oxidoreductase</keyword>
<comment type="caution">
    <text evidence="4">The sequence shown here is derived from an EMBL/GenBank/DDBJ whole genome shotgun (WGS) entry which is preliminary data.</text>
</comment>
<name>A0ABW7H617_9BURK</name>
<dbReference type="Gene3D" id="1.10.1040.10">
    <property type="entry name" value="N-(1-d-carboxylethyl)-l-norvaline Dehydrogenase, domain 2"/>
    <property type="match status" value="2"/>
</dbReference>
<proteinExistence type="predicted"/>
<protein>
    <submittedName>
        <fullName evidence="4">3-hydroxyacyl-CoA dehydrogenase</fullName>
        <ecNumber evidence="4">1.1.1.35</ecNumber>
    </submittedName>
</protein>
<dbReference type="RefSeq" id="WP_394405903.1">
    <property type="nucleotide sequence ID" value="NZ_JBIGIC010000001.1"/>
</dbReference>
<evidence type="ECO:0000259" key="3">
    <source>
        <dbReference type="Pfam" id="PF02737"/>
    </source>
</evidence>
<evidence type="ECO:0000256" key="1">
    <source>
        <dbReference type="ARBA" id="ARBA00023002"/>
    </source>
</evidence>
<accession>A0ABW7H617</accession>
<dbReference type="PANTHER" id="PTHR48075:SF5">
    <property type="entry name" value="3-HYDROXYBUTYRYL-COA DEHYDROGENASE"/>
    <property type="match status" value="1"/>
</dbReference>
<reference evidence="4 5" key="1">
    <citation type="submission" date="2024-08" db="EMBL/GenBank/DDBJ databases">
        <authorList>
            <person name="Lu H."/>
        </authorList>
    </citation>
    <scope>NUCLEOTIDE SEQUENCE [LARGE SCALE GENOMIC DNA]</scope>
    <source>
        <strain evidence="4 5">BYS78W</strain>
    </source>
</reference>
<sequence length="470" mass="49956">MTLHNARILVVGAGLMGAGIAQVAAQAGHEVFLFDTRASAAEAAKAKLAQTLDGLTAKGKLTADVAAAALARITPVDALVAVDLVIEAIVENLDIKRALFAELEALLPREAVIATNTSSISVTALARGMQAPERLVGMHFFNPVPLMKLVEVVSGLGTAPEVAQAVFDLAGRWGKTAVHTRSTPGFIVNRIARPYYAEALMLLQDRAATPELIDACLRSAGFRMGPCELMDLIGHDTNFAVTNSVFAANFFDRRFTPSLVQQELVDAGFLGRKSGRGFYRYPEGAPALPVVSIAPPRAARLVVHGRGQLAERFAANVPEATRELDSDWTGLEADGHQLRLTDGRRARDFGAGTAVFDLPLAPSGDIAFAGDAATAAWLTRLGLTPRAVADLPGLVVARTIAMLINEAADAVQQGVCTEAGADAAMKLGVNYPAGPFEWLTYWGAAPVAALLNRLDQHYRGERYRVSPYLQ</sequence>
<dbReference type="InterPro" id="IPR008927">
    <property type="entry name" value="6-PGluconate_DH-like_C_sf"/>
</dbReference>
<dbReference type="Pfam" id="PF02737">
    <property type="entry name" value="3HCDH_N"/>
    <property type="match status" value="1"/>
</dbReference>
<organism evidence="4 5">
    <name type="scientific">Pelomonas candidula</name>
    <dbReference type="NCBI Taxonomy" id="3299025"/>
    <lineage>
        <taxon>Bacteria</taxon>
        <taxon>Pseudomonadati</taxon>
        <taxon>Pseudomonadota</taxon>
        <taxon>Betaproteobacteria</taxon>
        <taxon>Burkholderiales</taxon>
        <taxon>Sphaerotilaceae</taxon>
        <taxon>Roseateles</taxon>
    </lineage>
</organism>